<dbReference type="EMBL" id="AWUE01016847">
    <property type="protein sequence ID" value="OMO89276.1"/>
    <property type="molecule type" value="Genomic_DNA"/>
</dbReference>
<sequence length="95" mass="10674">MELRRCRKLLLNATNPTPVVFLQDRASKTPSPAIPELKTPFQIRSVVCAATVWQCVFAGDEMAPVNSPCSCAELAWTNQKVSKPREPITHRQQLR</sequence>
<gene>
    <name evidence="1" type="ORF">COLO4_19827</name>
</gene>
<accession>A0A1R3J3C9</accession>
<organism evidence="1 2">
    <name type="scientific">Corchorus olitorius</name>
    <dbReference type="NCBI Taxonomy" id="93759"/>
    <lineage>
        <taxon>Eukaryota</taxon>
        <taxon>Viridiplantae</taxon>
        <taxon>Streptophyta</taxon>
        <taxon>Embryophyta</taxon>
        <taxon>Tracheophyta</taxon>
        <taxon>Spermatophyta</taxon>
        <taxon>Magnoliopsida</taxon>
        <taxon>eudicotyledons</taxon>
        <taxon>Gunneridae</taxon>
        <taxon>Pentapetalae</taxon>
        <taxon>rosids</taxon>
        <taxon>malvids</taxon>
        <taxon>Malvales</taxon>
        <taxon>Malvaceae</taxon>
        <taxon>Grewioideae</taxon>
        <taxon>Apeibeae</taxon>
        <taxon>Corchorus</taxon>
    </lineage>
</organism>
<keyword evidence="2" id="KW-1185">Reference proteome</keyword>
<dbReference type="AlphaFoldDB" id="A0A1R3J3C9"/>
<evidence type="ECO:0000313" key="1">
    <source>
        <dbReference type="EMBL" id="OMO89276.1"/>
    </source>
</evidence>
<evidence type="ECO:0000313" key="2">
    <source>
        <dbReference type="Proteomes" id="UP000187203"/>
    </source>
</evidence>
<name>A0A1R3J3C9_9ROSI</name>
<comment type="caution">
    <text evidence="1">The sequence shown here is derived from an EMBL/GenBank/DDBJ whole genome shotgun (WGS) entry which is preliminary data.</text>
</comment>
<proteinExistence type="predicted"/>
<protein>
    <submittedName>
        <fullName evidence="1">Chloroplast RelA-like protein</fullName>
    </submittedName>
</protein>
<dbReference type="Proteomes" id="UP000187203">
    <property type="component" value="Unassembled WGS sequence"/>
</dbReference>
<reference evidence="2" key="1">
    <citation type="submission" date="2013-09" db="EMBL/GenBank/DDBJ databases">
        <title>Corchorus olitorius genome sequencing.</title>
        <authorList>
            <person name="Alam M."/>
            <person name="Haque M.S."/>
            <person name="Islam M.S."/>
            <person name="Emdad E.M."/>
            <person name="Islam M.M."/>
            <person name="Ahmed B."/>
            <person name="Halim A."/>
            <person name="Hossen Q.M.M."/>
            <person name="Hossain M.Z."/>
            <person name="Ahmed R."/>
            <person name="Khan M.M."/>
            <person name="Islam R."/>
            <person name="Rashid M.M."/>
            <person name="Khan S.A."/>
            <person name="Rahman M.S."/>
            <person name="Alam M."/>
            <person name="Yahiya A.S."/>
            <person name="Khan M.S."/>
            <person name="Azam M.S."/>
            <person name="Haque T."/>
            <person name="Lashkar M.Z.H."/>
            <person name="Akhand A.I."/>
            <person name="Morshed G."/>
            <person name="Roy S."/>
            <person name="Uddin K.S."/>
            <person name="Rabeya T."/>
            <person name="Hossain A.S."/>
            <person name="Chowdhury A."/>
            <person name="Snigdha A.R."/>
            <person name="Mortoza M.S."/>
            <person name="Matin S.A."/>
            <person name="Hoque S.M.E."/>
            <person name="Islam M.K."/>
            <person name="Roy D.K."/>
            <person name="Haider R."/>
            <person name="Moosa M.M."/>
            <person name="Elias S.M."/>
            <person name="Hasan A.M."/>
            <person name="Jahan S."/>
            <person name="Shafiuddin M."/>
            <person name="Mahmood N."/>
            <person name="Shommy N.S."/>
        </authorList>
    </citation>
    <scope>NUCLEOTIDE SEQUENCE [LARGE SCALE GENOMIC DNA]</scope>
    <source>
        <strain evidence="2">cv. O-4</strain>
    </source>
</reference>